<dbReference type="AlphaFoldDB" id="A0A9D4UPH1"/>
<sequence length="104" mass="11706">MACSTYGPTGLYLERLGTVLCHLKSNDQSSEFQWTTLSHTFEQRSAHCKFHQATEVADERSAKDLSLRVQTAHRAIQMSKQIHAAHKDMVQMSRAMQAAAEKLS</sequence>
<accession>A0A9D4UPH1</accession>
<name>A0A9D4UPH1_ADICA</name>
<dbReference type="Proteomes" id="UP000886520">
    <property type="component" value="Chromosome 13"/>
</dbReference>
<organism evidence="1 2">
    <name type="scientific">Adiantum capillus-veneris</name>
    <name type="common">Maidenhair fern</name>
    <dbReference type="NCBI Taxonomy" id="13818"/>
    <lineage>
        <taxon>Eukaryota</taxon>
        <taxon>Viridiplantae</taxon>
        <taxon>Streptophyta</taxon>
        <taxon>Embryophyta</taxon>
        <taxon>Tracheophyta</taxon>
        <taxon>Polypodiopsida</taxon>
        <taxon>Polypodiidae</taxon>
        <taxon>Polypodiales</taxon>
        <taxon>Pteridineae</taxon>
        <taxon>Pteridaceae</taxon>
        <taxon>Vittarioideae</taxon>
        <taxon>Adiantum</taxon>
    </lineage>
</organism>
<protein>
    <submittedName>
        <fullName evidence="1">Uncharacterized protein</fullName>
    </submittedName>
</protein>
<comment type="caution">
    <text evidence="1">The sequence shown here is derived from an EMBL/GenBank/DDBJ whole genome shotgun (WGS) entry which is preliminary data.</text>
</comment>
<dbReference type="EMBL" id="JABFUD020000013">
    <property type="protein sequence ID" value="KAI5071555.1"/>
    <property type="molecule type" value="Genomic_DNA"/>
</dbReference>
<proteinExistence type="predicted"/>
<keyword evidence="2" id="KW-1185">Reference proteome</keyword>
<gene>
    <name evidence="1" type="ORF">GOP47_0013806</name>
</gene>
<reference evidence="1" key="1">
    <citation type="submission" date="2021-01" db="EMBL/GenBank/DDBJ databases">
        <title>Adiantum capillus-veneris genome.</title>
        <authorList>
            <person name="Fang Y."/>
            <person name="Liao Q."/>
        </authorList>
    </citation>
    <scope>NUCLEOTIDE SEQUENCE</scope>
    <source>
        <strain evidence="1">H3</strain>
        <tissue evidence="1">Leaf</tissue>
    </source>
</reference>
<evidence type="ECO:0000313" key="2">
    <source>
        <dbReference type="Proteomes" id="UP000886520"/>
    </source>
</evidence>
<evidence type="ECO:0000313" key="1">
    <source>
        <dbReference type="EMBL" id="KAI5071555.1"/>
    </source>
</evidence>